<evidence type="ECO:0000256" key="4">
    <source>
        <dbReference type="ARBA" id="ARBA00023242"/>
    </source>
</evidence>
<name>A0ABR4QN82_9CEST</name>
<keyword evidence="8" id="KW-1185">Reference proteome</keyword>
<protein>
    <submittedName>
        <fullName evidence="7">Pre-mRNA 3'-end-processing factor FIP1</fullName>
    </submittedName>
</protein>
<feature type="region of interest" description="Disordered" evidence="5">
    <location>
        <begin position="280"/>
        <end position="520"/>
    </location>
</feature>
<dbReference type="PANTHER" id="PTHR13484:SF0">
    <property type="entry name" value="PRE-MRNA 3'-END-PROCESSING FACTOR FIP1"/>
    <property type="match status" value="1"/>
</dbReference>
<organism evidence="7 8">
    <name type="scientific">Taenia crassiceps</name>
    <dbReference type="NCBI Taxonomy" id="6207"/>
    <lineage>
        <taxon>Eukaryota</taxon>
        <taxon>Metazoa</taxon>
        <taxon>Spiralia</taxon>
        <taxon>Lophotrochozoa</taxon>
        <taxon>Platyhelminthes</taxon>
        <taxon>Cestoda</taxon>
        <taxon>Eucestoda</taxon>
        <taxon>Cyclophyllidea</taxon>
        <taxon>Taeniidae</taxon>
        <taxon>Taenia</taxon>
    </lineage>
</organism>
<comment type="subcellular location">
    <subcellularLocation>
        <location evidence="1">Nucleus</location>
    </subcellularLocation>
</comment>
<accession>A0ABR4QN82</accession>
<feature type="compositionally biased region" description="Pro residues" evidence="5">
    <location>
        <begin position="280"/>
        <end position="289"/>
    </location>
</feature>
<evidence type="ECO:0000259" key="6">
    <source>
        <dbReference type="Pfam" id="PF05182"/>
    </source>
</evidence>
<feature type="compositionally biased region" description="Basic and acidic residues" evidence="5">
    <location>
        <begin position="416"/>
        <end position="431"/>
    </location>
</feature>
<gene>
    <name evidence="7" type="ORF">TcWFU_000280</name>
</gene>
<evidence type="ECO:0000256" key="3">
    <source>
        <dbReference type="ARBA" id="ARBA00022664"/>
    </source>
</evidence>
<evidence type="ECO:0000256" key="2">
    <source>
        <dbReference type="ARBA" id="ARBA00007459"/>
    </source>
</evidence>
<sequence length="541" mass="59477">MELATGEVVVADSNASEVSTSPDPSVSVIDASIGNDPEVDTNAITDKVSTRDEFADLSIGKFGDEEDTDDDDDTVNVIIKPSKGSIYKTGTTYQARSQQAAAQGQKTLRPGININDPGSIQGVPTIEFNISSLGEDDKPWKRPGADITDYFNYGFTEDTWLQYCEKQKILRQEYANTALKPVLVGSAAGFGLTNISSGSHRGGMRFSQQQQLQNKDIHVLSGRGRSPSVSDEELEKRNGLLGPGQAFNIPPPCFAPPTGGDALSQFGNVANALNFPPPGFTNTSVPPPLLGTGFSSQQPGHQWPQPNIGNGLISLFPGQSVRSASGRNHHSDNRRDRTPENQFSEEELNDCRRSRYRGEDEQESRYDRDHRLNRRSRSRSRDYHYGGRSRRYHEESSRDFGRHGERSSRRRISRERRRDRSRERSRERDHSLVPSVNTSSGVPGGATASAVESGASRSTRGGESRRRSERESHRSHHRHRRTSRHRSPSCQTSRPEPAEPLNSQLSATPSQSIDPLEAASAAAADISEKIRRASASDGVSG</sequence>
<feature type="compositionally biased region" description="Polar residues" evidence="5">
    <location>
        <begin position="293"/>
        <end position="308"/>
    </location>
</feature>
<dbReference type="Pfam" id="PF05182">
    <property type="entry name" value="Fip1"/>
    <property type="match status" value="1"/>
</dbReference>
<comment type="caution">
    <text evidence="7">The sequence shown here is derived from an EMBL/GenBank/DDBJ whole genome shotgun (WGS) entry which is preliminary data.</text>
</comment>
<proteinExistence type="inferred from homology"/>
<feature type="domain" description="Pre-mRNA polyadenylation factor Fip1" evidence="6">
    <location>
        <begin position="129"/>
        <end position="171"/>
    </location>
</feature>
<dbReference type="InterPro" id="IPR051187">
    <property type="entry name" value="Pre-mRNA_3'-end_processing_reg"/>
</dbReference>
<feature type="compositionally biased region" description="Basic residues" evidence="5">
    <location>
        <begin position="473"/>
        <end position="487"/>
    </location>
</feature>
<dbReference type="EMBL" id="JAKROA010000001">
    <property type="protein sequence ID" value="KAL5111132.1"/>
    <property type="molecule type" value="Genomic_DNA"/>
</dbReference>
<evidence type="ECO:0000313" key="7">
    <source>
        <dbReference type="EMBL" id="KAL5111132.1"/>
    </source>
</evidence>
<feature type="region of interest" description="Disordered" evidence="5">
    <location>
        <begin position="218"/>
        <end position="242"/>
    </location>
</feature>
<keyword evidence="4" id="KW-0539">Nucleus</keyword>
<dbReference type="PANTHER" id="PTHR13484">
    <property type="entry name" value="FIP1-LIKE 1 PROTEIN"/>
    <property type="match status" value="1"/>
</dbReference>
<feature type="compositionally biased region" description="Basic and acidic residues" evidence="5">
    <location>
        <begin position="349"/>
        <end position="370"/>
    </location>
</feature>
<evidence type="ECO:0000313" key="8">
    <source>
        <dbReference type="Proteomes" id="UP001651158"/>
    </source>
</evidence>
<feature type="compositionally biased region" description="Basic and acidic residues" evidence="5">
    <location>
        <begin position="392"/>
        <end position="407"/>
    </location>
</feature>
<evidence type="ECO:0000256" key="5">
    <source>
        <dbReference type="SAM" id="MobiDB-lite"/>
    </source>
</evidence>
<keyword evidence="3" id="KW-0507">mRNA processing</keyword>
<feature type="region of interest" description="Disordered" evidence="5">
    <location>
        <begin position="1"/>
        <end position="41"/>
    </location>
</feature>
<feature type="compositionally biased region" description="Polar residues" evidence="5">
    <location>
        <begin position="501"/>
        <end position="513"/>
    </location>
</feature>
<evidence type="ECO:0000256" key="1">
    <source>
        <dbReference type="ARBA" id="ARBA00004123"/>
    </source>
</evidence>
<reference evidence="7 8" key="1">
    <citation type="journal article" date="2022" name="Front. Cell. Infect. Microbiol.">
        <title>The Genomes of Two Strains of Taenia crassiceps the Animal Model for the Study of Human Cysticercosis.</title>
        <authorList>
            <person name="Bobes R.J."/>
            <person name="Estrada K."/>
            <person name="Rios-Valencia D.G."/>
            <person name="Calderon-Gallegos A."/>
            <person name="de la Torre P."/>
            <person name="Carrero J.C."/>
            <person name="Sanchez-Flores A."/>
            <person name="Laclette J.P."/>
        </authorList>
    </citation>
    <scope>NUCLEOTIDE SEQUENCE [LARGE SCALE GENOMIC DNA]</scope>
    <source>
        <strain evidence="7">WFUcys</strain>
    </source>
</reference>
<feature type="compositionally biased region" description="Polar residues" evidence="5">
    <location>
        <begin position="13"/>
        <end position="24"/>
    </location>
</feature>
<feature type="compositionally biased region" description="Basic and acidic residues" evidence="5">
    <location>
        <begin position="329"/>
        <end position="339"/>
    </location>
</feature>
<feature type="compositionally biased region" description="Basic and acidic residues" evidence="5">
    <location>
        <begin position="460"/>
        <end position="472"/>
    </location>
</feature>
<dbReference type="Proteomes" id="UP001651158">
    <property type="component" value="Unassembled WGS sequence"/>
</dbReference>
<dbReference type="InterPro" id="IPR007854">
    <property type="entry name" value="Fip1_dom"/>
</dbReference>
<comment type="similarity">
    <text evidence="2">Belongs to the FIP1 family.</text>
</comment>